<accession>A0A1Y1S4Y3</accession>
<proteinExistence type="predicted"/>
<organism evidence="2 3">
    <name type="scientific">Enterospora canceri</name>
    <dbReference type="NCBI Taxonomy" id="1081671"/>
    <lineage>
        <taxon>Eukaryota</taxon>
        <taxon>Fungi</taxon>
        <taxon>Fungi incertae sedis</taxon>
        <taxon>Microsporidia</taxon>
        <taxon>Enterocytozoonidae</taxon>
        <taxon>Enterospora</taxon>
    </lineage>
</organism>
<evidence type="ECO:0000313" key="3">
    <source>
        <dbReference type="Proteomes" id="UP000192639"/>
    </source>
</evidence>
<feature type="compositionally biased region" description="Basic and acidic residues" evidence="1">
    <location>
        <begin position="238"/>
        <end position="249"/>
    </location>
</feature>
<keyword evidence="3" id="KW-1185">Reference proteome</keyword>
<feature type="compositionally biased region" description="Basic residues" evidence="1">
    <location>
        <begin position="250"/>
        <end position="268"/>
    </location>
</feature>
<feature type="region of interest" description="Disordered" evidence="1">
    <location>
        <begin position="238"/>
        <end position="281"/>
    </location>
</feature>
<dbReference type="EMBL" id="LWDP01000081">
    <property type="protein sequence ID" value="ORD93454.1"/>
    <property type="molecule type" value="Genomic_DNA"/>
</dbReference>
<name>A0A1Y1S4Y3_9MICR</name>
<sequence length="281" mass="32944">MIQCGEDEKYKQFKTEYDKLKDAKTMRPTKKYLENLLIFPDVMWDNGKAKVVIACIDNGYDCTRSEQYTLDDAYTMRDKIHSAFGNLMVECNPGEKGLKNNIMEFYVNDKVTEDDLKATIKELKKQAVISKAEGYSLDHLLYEEAIKITTKIGSDCKLKGEERLEKLKKHVQKLPYASHFTCGEGMDVTTAYTYFVFTIGNEQMKSEIIKVTRKKNEEQIIQDLEEYVVEIPKEITEVRKEKERKDEARKQKKAKKESKRKQRKKKQMWKNQSRTPQSKSQ</sequence>
<reference evidence="2 3" key="1">
    <citation type="journal article" date="2017" name="Environ. Microbiol.">
        <title>Decay of the glycolytic pathway and adaptation to intranuclear parasitism within Enterocytozoonidae microsporidia.</title>
        <authorList>
            <person name="Wiredu Boakye D."/>
            <person name="Jaroenlak P."/>
            <person name="Prachumwat A."/>
            <person name="Williams T.A."/>
            <person name="Bateman K.S."/>
            <person name="Itsathitphaisarn O."/>
            <person name="Sritunyalucksana K."/>
            <person name="Paszkiewicz K.H."/>
            <person name="Moore K.A."/>
            <person name="Stentiford G.D."/>
            <person name="Williams B.A."/>
        </authorList>
    </citation>
    <scope>NUCLEOTIDE SEQUENCE [LARGE SCALE GENOMIC DNA]</scope>
    <source>
        <strain evidence="2 3">GB1</strain>
    </source>
</reference>
<feature type="compositionally biased region" description="Polar residues" evidence="1">
    <location>
        <begin position="269"/>
        <end position="281"/>
    </location>
</feature>
<gene>
    <name evidence="2" type="ORF">ECANGB1_2205</name>
</gene>
<dbReference type="AlphaFoldDB" id="A0A1Y1S4Y3"/>
<comment type="caution">
    <text evidence="2">The sequence shown here is derived from an EMBL/GenBank/DDBJ whole genome shotgun (WGS) entry which is preliminary data.</text>
</comment>
<dbReference type="Proteomes" id="UP000192639">
    <property type="component" value="Unassembled WGS sequence"/>
</dbReference>
<evidence type="ECO:0000256" key="1">
    <source>
        <dbReference type="SAM" id="MobiDB-lite"/>
    </source>
</evidence>
<dbReference type="VEuPathDB" id="MicrosporidiaDB:ECANGB1_2205"/>
<evidence type="ECO:0000313" key="2">
    <source>
        <dbReference type="EMBL" id="ORD93454.1"/>
    </source>
</evidence>
<protein>
    <submittedName>
        <fullName evidence="2">Uncharacterized protein</fullName>
    </submittedName>
</protein>